<gene>
    <name evidence="7" type="ORF">JFN93_23925</name>
</gene>
<feature type="domain" description="RNA polymerase sigma-70 region 2" evidence="5">
    <location>
        <begin position="8"/>
        <end position="72"/>
    </location>
</feature>
<dbReference type="NCBIfam" id="TIGR02937">
    <property type="entry name" value="sigma70-ECF"/>
    <property type="match status" value="1"/>
</dbReference>
<dbReference type="InterPro" id="IPR014284">
    <property type="entry name" value="RNA_pol_sigma-70_dom"/>
</dbReference>
<evidence type="ECO:0000259" key="5">
    <source>
        <dbReference type="Pfam" id="PF04542"/>
    </source>
</evidence>
<dbReference type="Pfam" id="PF08281">
    <property type="entry name" value="Sigma70_r4_2"/>
    <property type="match status" value="1"/>
</dbReference>
<dbReference type="GO" id="GO:0003677">
    <property type="term" value="F:DNA binding"/>
    <property type="evidence" value="ECO:0007669"/>
    <property type="project" value="InterPro"/>
</dbReference>
<dbReference type="InterPro" id="IPR013249">
    <property type="entry name" value="RNA_pol_sigma70_r4_t2"/>
</dbReference>
<name>A0A8J7M330_9BACT</name>
<evidence type="ECO:0000259" key="6">
    <source>
        <dbReference type="Pfam" id="PF08281"/>
    </source>
</evidence>
<dbReference type="PANTHER" id="PTHR43133:SF51">
    <property type="entry name" value="RNA POLYMERASE SIGMA FACTOR"/>
    <property type="match status" value="1"/>
</dbReference>
<evidence type="ECO:0000256" key="4">
    <source>
        <dbReference type="ARBA" id="ARBA00023163"/>
    </source>
</evidence>
<dbReference type="PANTHER" id="PTHR43133">
    <property type="entry name" value="RNA POLYMERASE ECF-TYPE SIGMA FACTO"/>
    <property type="match status" value="1"/>
</dbReference>
<feature type="domain" description="RNA polymerase sigma factor 70 region 4 type 2" evidence="6">
    <location>
        <begin position="107"/>
        <end position="159"/>
    </location>
</feature>
<dbReference type="SUPFAM" id="SSF88659">
    <property type="entry name" value="Sigma3 and sigma4 domains of RNA polymerase sigma factors"/>
    <property type="match status" value="1"/>
</dbReference>
<protein>
    <submittedName>
        <fullName evidence="7">Sigma-70 family RNA polymerase sigma factor</fullName>
    </submittedName>
</protein>
<proteinExistence type="inferred from homology"/>
<evidence type="ECO:0000256" key="3">
    <source>
        <dbReference type="ARBA" id="ARBA00023082"/>
    </source>
</evidence>
<dbReference type="CDD" id="cd06171">
    <property type="entry name" value="Sigma70_r4"/>
    <property type="match status" value="1"/>
</dbReference>
<reference evidence="7" key="1">
    <citation type="submission" date="2020-12" db="EMBL/GenBank/DDBJ databases">
        <title>Geomonas sp. Red875, isolated from river sediment.</title>
        <authorList>
            <person name="Xu Z."/>
            <person name="Zhang Z."/>
            <person name="Masuda Y."/>
            <person name="Itoh H."/>
            <person name="Senoo K."/>
        </authorList>
    </citation>
    <scope>NUCLEOTIDE SEQUENCE</scope>
    <source>
        <strain evidence="7">Red875</strain>
    </source>
</reference>
<sequence>MEDFAAVYREFQPKIQRYLTNLVGEADAPDLAQVVFLKVSRSLDGFREEASLSTWIYRIATNAALDHRRALRHQGAEELLDEEAVADLPDAGAERSDQRLIREEMSDCVRAMVDRLPDAYRTVLLLSEFEELSNPEIAGVLDLSLDVVKIRLHRARTRLREAMRVQCTFYRDERSALMCDRK</sequence>
<dbReference type="Gene3D" id="1.10.10.10">
    <property type="entry name" value="Winged helix-like DNA-binding domain superfamily/Winged helix DNA-binding domain"/>
    <property type="match status" value="1"/>
</dbReference>
<dbReference type="InterPro" id="IPR036388">
    <property type="entry name" value="WH-like_DNA-bd_sf"/>
</dbReference>
<dbReference type="AlphaFoldDB" id="A0A8J7M330"/>
<dbReference type="InterPro" id="IPR039425">
    <property type="entry name" value="RNA_pol_sigma-70-like"/>
</dbReference>
<comment type="similarity">
    <text evidence="1">Belongs to the sigma-70 factor family. ECF subfamily.</text>
</comment>
<keyword evidence="3" id="KW-0731">Sigma factor</keyword>
<dbReference type="InterPro" id="IPR007627">
    <property type="entry name" value="RNA_pol_sigma70_r2"/>
</dbReference>
<evidence type="ECO:0000313" key="7">
    <source>
        <dbReference type="EMBL" id="MBJ6727768.1"/>
    </source>
</evidence>
<dbReference type="InterPro" id="IPR013324">
    <property type="entry name" value="RNA_pol_sigma_r3/r4-like"/>
</dbReference>
<dbReference type="Proteomes" id="UP000636888">
    <property type="component" value="Unassembled WGS sequence"/>
</dbReference>
<dbReference type="SUPFAM" id="SSF88946">
    <property type="entry name" value="Sigma2 domain of RNA polymerase sigma factors"/>
    <property type="match status" value="1"/>
</dbReference>
<dbReference type="EMBL" id="JAEMHM010000029">
    <property type="protein sequence ID" value="MBJ6727768.1"/>
    <property type="molecule type" value="Genomic_DNA"/>
</dbReference>
<comment type="caution">
    <text evidence="7">The sequence shown here is derived from an EMBL/GenBank/DDBJ whole genome shotgun (WGS) entry which is preliminary data.</text>
</comment>
<evidence type="ECO:0000256" key="2">
    <source>
        <dbReference type="ARBA" id="ARBA00023015"/>
    </source>
</evidence>
<dbReference type="RefSeq" id="WP_199386909.1">
    <property type="nucleotide sequence ID" value="NZ_JAEMHM010000029.1"/>
</dbReference>
<dbReference type="Gene3D" id="1.10.1740.10">
    <property type="match status" value="1"/>
</dbReference>
<dbReference type="GO" id="GO:0006352">
    <property type="term" value="P:DNA-templated transcription initiation"/>
    <property type="evidence" value="ECO:0007669"/>
    <property type="project" value="InterPro"/>
</dbReference>
<evidence type="ECO:0000256" key="1">
    <source>
        <dbReference type="ARBA" id="ARBA00010641"/>
    </source>
</evidence>
<accession>A0A8J7M330</accession>
<dbReference type="InterPro" id="IPR013325">
    <property type="entry name" value="RNA_pol_sigma_r2"/>
</dbReference>
<keyword evidence="2" id="KW-0805">Transcription regulation</keyword>
<keyword evidence="8" id="KW-1185">Reference proteome</keyword>
<evidence type="ECO:0000313" key="8">
    <source>
        <dbReference type="Proteomes" id="UP000636888"/>
    </source>
</evidence>
<dbReference type="GO" id="GO:0016987">
    <property type="term" value="F:sigma factor activity"/>
    <property type="evidence" value="ECO:0007669"/>
    <property type="project" value="UniProtKB-KW"/>
</dbReference>
<dbReference type="Pfam" id="PF04542">
    <property type="entry name" value="Sigma70_r2"/>
    <property type="match status" value="1"/>
</dbReference>
<keyword evidence="4" id="KW-0804">Transcription</keyword>
<organism evidence="7 8">
    <name type="scientific">Geomesophilobacter sediminis</name>
    <dbReference type="NCBI Taxonomy" id="2798584"/>
    <lineage>
        <taxon>Bacteria</taxon>
        <taxon>Pseudomonadati</taxon>
        <taxon>Thermodesulfobacteriota</taxon>
        <taxon>Desulfuromonadia</taxon>
        <taxon>Geobacterales</taxon>
        <taxon>Geobacteraceae</taxon>
        <taxon>Geomesophilobacter</taxon>
    </lineage>
</organism>